<evidence type="ECO:0000313" key="1">
    <source>
        <dbReference type="EMBL" id="MFC0687435.1"/>
    </source>
</evidence>
<dbReference type="Proteomes" id="UP001589858">
    <property type="component" value="Unassembled WGS sequence"/>
</dbReference>
<dbReference type="Pfam" id="PF20301">
    <property type="entry name" value="pNTSase1"/>
    <property type="match status" value="1"/>
</dbReference>
<reference evidence="1 2" key="1">
    <citation type="submission" date="2024-09" db="EMBL/GenBank/DDBJ databases">
        <authorList>
            <person name="Sun Q."/>
            <person name="Mori K."/>
        </authorList>
    </citation>
    <scope>NUCLEOTIDE SEQUENCE [LARGE SCALE GENOMIC DNA]</scope>
    <source>
        <strain evidence="1 2">CICC 11035S</strain>
    </source>
</reference>
<proteinExistence type="predicted"/>
<accession>A0ABV6SDV0</accession>
<dbReference type="EMBL" id="JBHLTM010000085">
    <property type="protein sequence ID" value="MFC0687435.1"/>
    <property type="molecule type" value="Genomic_DNA"/>
</dbReference>
<organism evidence="1 2">
    <name type="scientific">Novosphingobium clariflavum</name>
    <dbReference type="NCBI Taxonomy" id="2029884"/>
    <lineage>
        <taxon>Bacteria</taxon>
        <taxon>Pseudomonadati</taxon>
        <taxon>Pseudomonadota</taxon>
        <taxon>Alphaproteobacteria</taxon>
        <taxon>Sphingomonadales</taxon>
        <taxon>Sphingomonadaceae</taxon>
        <taxon>Novosphingobium</taxon>
    </lineage>
</organism>
<dbReference type="RefSeq" id="WP_267219953.1">
    <property type="nucleotide sequence ID" value="NZ_JAPCWC010000005.1"/>
</dbReference>
<keyword evidence="2" id="KW-1185">Reference proteome</keyword>
<name>A0ABV6SDV0_9SPHN</name>
<evidence type="ECO:0000313" key="2">
    <source>
        <dbReference type="Proteomes" id="UP001589858"/>
    </source>
</evidence>
<gene>
    <name evidence="1" type="ORF">ACFFF8_22865</name>
</gene>
<protein>
    <submittedName>
        <fullName evidence="1">Nucleotide synthetase</fullName>
    </submittedName>
</protein>
<dbReference type="InterPro" id="IPR046875">
    <property type="entry name" value="Pred_NTSase1"/>
</dbReference>
<sequence>MSTLDYTQYGLAPWLVTEDKSEDWNATAPIIFNVVLGTNGQSVVLEYQLPDYPDQNYIPVTCNSTIQINLVSEQLFFSKEFDGITTKEPLSSFYGGVEYCNYDKEFGRYKTVLFKARFNKGGKLGTCHRFNVNVDLLQYTSAGEPTWIGLAIDPDIKNPPPQD</sequence>
<comment type="caution">
    <text evidence="1">The sequence shown here is derived from an EMBL/GenBank/DDBJ whole genome shotgun (WGS) entry which is preliminary data.</text>
</comment>